<keyword evidence="10" id="KW-1185">Reference proteome</keyword>
<evidence type="ECO:0000256" key="7">
    <source>
        <dbReference type="SAM" id="Phobius"/>
    </source>
</evidence>
<keyword evidence="4 7" id="KW-0472">Membrane</keyword>
<proteinExistence type="inferred from homology"/>
<feature type="transmembrane region" description="Helical" evidence="7">
    <location>
        <begin position="418"/>
        <end position="438"/>
    </location>
</feature>
<evidence type="ECO:0000256" key="5">
    <source>
        <dbReference type="ARBA" id="ARBA00023180"/>
    </source>
</evidence>
<comment type="subcellular location">
    <subcellularLocation>
        <location evidence="1">Membrane</location>
        <topology evidence="1">Multi-pass membrane protein</topology>
    </subcellularLocation>
</comment>
<feature type="transmembrane region" description="Helical" evidence="7">
    <location>
        <begin position="450"/>
        <end position="473"/>
    </location>
</feature>
<feature type="transmembrane region" description="Helical" evidence="7">
    <location>
        <begin position="622"/>
        <end position="643"/>
    </location>
</feature>
<sequence>MPNKPQNLEMTEVAPHGSGDFVVQPTKTEEVDLDEMPEQKLRFGGARNSVQMMKDDVPVTALEISKSKHHQVPKVIQSYANFVVAKPRFCLFLSVIFMLAFSAIGFIVRDDLPDFAKADKGFDARGTDISGAMRTFKTMLEDDICDGSLTYNPNGDPVLWSQWPECTDNDDDRRLTEDEYEESENLEFVKRQLQNAEMQKKVNDTQCSYSDPYLLTDSWYPLQYAFEAIDGEDLFDTATLKSICAFSKQMYLDFHSGPNHYKYSWITGEACVARDLGFYTAFYYQKECEELVDADVSNFRDLLLECAPAYEAGTLKMCDSNVQACKDTGAAESTPVPRECWRENIVWDTLNAVVDTDFRKNEGKVKYTTVLPPYTNWYDDLFTEIHLELYTRVGESFGSAQLTGYRTGDKFDVFTKQLLFDNAFSGGAFFLVFCILWLHTSSGFIATFGFLQILLNLGVGYGIYMGVMFLPFFPFLNLVGIFVVVGIGADDIFVFMDCWKQTVKEFGEDGTYEERLGFVLYRACGSMLITSLTTASAFCANAFSLITSLKCFGVYCAIVVVVDFFLMLSYVPALVIIYEKYIKESPCCCLCCKCCTFCEIPKDPNEIRPMEKWFRDFFGPKVVIKFKYVWIGITICIAGFMGFKSTQLQRPTSSEFQLFKPDHPMEHWDLTIKNYINLFAEDEGNSGMNIDFIFGVKGTDNGNTWDPDDYGKTVYSDSFDFSSEANQIQLETWCDRFRGESYYNDPCVEYPTWNYCRVEGEVCPMELLKHYVETSCEQTSNDPGDCFGDSCVIALAKIPERTTCCGLTYPLTDPAVMNQCIKELSTVTVTQFGKSPGFWFDSDGNVKALHYKVPTNIRGQAPYEELDTFYTSMTENMRVQKLLLEGPWVSDVFARTRLDFFDLQRSLGIGAYQSAGMSFAFAFCVLIFMTRNILLTLLSLVTIISIVCCVVGVLVLDGWELNIMESVIISVAVGMAVDFVAHYSHTYLHSPVKDDRDVAVINTLKTMGASVLTGAITTFVAGAFMIFAQTLFFYQFGFFMMTTMGFAWAYSNFMLLPLMAVMGPVKKGGKTKVVQLEGEGDLE</sequence>
<dbReference type="GO" id="GO:0007224">
    <property type="term" value="P:smoothened signaling pathway"/>
    <property type="evidence" value="ECO:0007669"/>
    <property type="project" value="TreeGrafter"/>
</dbReference>
<feature type="transmembrane region" description="Helical" evidence="7">
    <location>
        <begin position="519"/>
        <end position="546"/>
    </location>
</feature>
<dbReference type="EMBL" id="BRXY01000217">
    <property type="protein sequence ID" value="GMH78131.1"/>
    <property type="molecule type" value="Genomic_DNA"/>
</dbReference>
<feature type="transmembrane region" description="Helical" evidence="7">
    <location>
        <begin position="479"/>
        <end position="499"/>
    </location>
</feature>
<evidence type="ECO:0000256" key="6">
    <source>
        <dbReference type="ARBA" id="ARBA00038046"/>
    </source>
</evidence>
<evidence type="ECO:0000256" key="1">
    <source>
        <dbReference type="ARBA" id="ARBA00004141"/>
    </source>
</evidence>
<feature type="transmembrane region" description="Helical" evidence="7">
    <location>
        <begin position="967"/>
        <end position="988"/>
    </location>
</feature>
<dbReference type="OrthoDB" id="193905at2759"/>
<dbReference type="GO" id="GO:0022857">
    <property type="term" value="F:transmembrane transporter activity"/>
    <property type="evidence" value="ECO:0007669"/>
    <property type="project" value="TreeGrafter"/>
</dbReference>
<feature type="transmembrane region" description="Helical" evidence="7">
    <location>
        <begin position="1009"/>
        <end position="1032"/>
    </location>
</feature>
<keyword evidence="2 7" id="KW-0812">Transmembrane</keyword>
<dbReference type="InterPro" id="IPR053958">
    <property type="entry name" value="HMGCR/SNAP/NPC1-like_SSD"/>
</dbReference>
<evidence type="ECO:0000256" key="2">
    <source>
        <dbReference type="ARBA" id="ARBA00022692"/>
    </source>
</evidence>
<organism evidence="9 10">
    <name type="scientific">Triparma strigata</name>
    <dbReference type="NCBI Taxonomy" id="1606541"/>
    <lineage>
        <taxon>Eukaryota</taxon>
        <taxon>Sar</taxon>
        <taxon>Stramenopiles</taxon>
        <taxon>Ochrophyta</taxon>
        <taxon>Bolidophyceae</taxon>
        <taxon>Parmales</taxon>
        <taxon>Triparmaceae</taxon>
        <taxon>Triparma</taxon>
    </lineage>
</organism>
<keyword evidence="3 7" id="KW-1133">Transmembrane helix</keyword>
<protein>
    <recommendedName>
        <fullName evidence="8">SSD domain-containing protein</fullName>
    </recommendedName>
</protein>
<reference evidence="10" key="1">
    <citation type="journal article" date="2023" name="Commun. Biol.">
        <title>Genome analysis of Parmales, the sister group of diatoms, reveals the evolutionary specialization of diatoms from phago-mixotrophs to photoautotrophs.</title>
        <authorList>
            <person name="Ban H."/>
            <person name="Sato S."/>
            <person name="Yoshikawa S."/>
            <person name="Yamada K."/>
            <person name="Nakamura Y."/>
            <person name="Ichinomiya M."/>
            <person name="Sato N."/>
            <person name="Blanc-Mathieu R."/>
            <person name="Endo H."/>
            <person name="Kuwata A."/>
            <person name="Ogata H."/>
        </authorList>
    </citation>
    <scope>NUCLEOTIDE SEQUENCE [LARGE SCALE GENOMIC DNA]</scope>
    <source>
        <strain evidence="10">NIES 3701</strain>
    </source>
</reference>
<feature type="transmembrane region" description="Helical" evidence="7">
    <location>
        <begin position="909"/>
        <end position="928"/>
    </location>
</feature>
<feature type="transmembrane region" description="Helical" evidence="7">
    <location>
        <begin position="89"/>
        <end position="108"/>
    </location>
</feature>
<dbReference type="AlphaFoldDB" id="A0A9W7AUU0"/>
<dbReference type="Proteomes" id="UP001165085">
    <property type="component" value="Unassembled WGS sequence"/>
</dbReference>
<keyword evidence="5" id="KW-0325">Glycoprotein</keyword>
<dbReference type="PROSITE" id="PS50156">
    <property type="entry name" value="SSD"/>
    <property type="match status" value="1"/>
</dbReference>
<evidence type="ECO:0000313" key="9">
    <source>
        <dbReference type="EMBL" id="GMH78131.1"/>
    </source>
</evidence>
<accession>A0A9W7AUU0</accession>
<comment type="caution">
    <text evidence="9">The sequence shown here is derived from an EMBL/GenBank/DDBJ whole genome shotgun (WGS) entry which is preliminary data.</text>
</comment>
<dbReference type="InterPro" id="IPR052081">
    <property type="entry name" value="Dispatched_Hh_regulator"/>
</dbReference>
<evidence type="ECO:0000259" key="8">
    <source>
        <dbReference type="PROSITE" id="PS50156"/>
    </source>
</evidence>
<dbReference type="Gene3D" id="1.20.1640.10">
    <property type="entry name" value="Multidrug efflux transporter AcrB transmembrane domain"/>
    <property type="match status" value="2"/>
</dbReference>
<feature type="transmembrane region" description="Helical" evidence="7">
    <location>
        <begin position="552"/>
        <end position="577"/>
    </location>
</feature>
<gene>
    <name evidence="9" type="ORF">TrST_g12738</name>
</gene>
<evidence type="ECO:0000313" key="10">
    <source>
        <dbReference type="Proteomes" id="UP001165085"/>
    </source>
</evidence>
<dbReference type="PANTHER" id="PTHR45951:SF3">
    <property type="entry name" value="PROTEIN DISPATCHED"/>
    <property type="match status" value="1"/>
</dbReference>
<dbReference type="GO" id="GO:0016020">
    <property type="term" value="C:membrane"/>
    <property type="evidence" value="ECO:0007669"/>
    <property type="project" value="UniProtKB-SubCell"/>
</dbReference>
<dbReference type="PANTHER" id="PTHR45951">
    <property type="entry name" value="PROTEIN DISPATCHED-RELATED"/>
    <property type="match status" value="1"/>
</dbReference>
<dbReference type="InterPro" id="IPR000731">
    <property type="entry name" value="SSD"/>
</dbReference>
<feature type="transmembrane region" description="Helical" evidence="7">
    <location>
        <begin position="1038"/>
        <end position="1062"/>
    </location>
</feature>
<name>A0A9W7AUU0_9STRA</name>
<feature type="transmembrane region" description="Helical" evidence="7">
    <location>
        <begin position="935"/>
        <end position="955"/>
    </location>
</feature>
<evidence type="ECO:0000256" key="4">
    <source>
        <dbReference type="ARBA" id="ARBA00023136"/>
    </source>
</evidence>
<dbReference type="SUPFAM" id="SSF82866">
    <property type="entry name" value="Multidrug efflux transporter AcrB transmembrane domain"/>
    <property type="match status" value="2"/>
</dbReference>
<dbReference type="Pfam" id="PF12349">
    <property type="entry name" value="Sterol-sensing"/>
    <property type="match status" value="1"/>
</dbReference>
<evidence type="ECO:0000256" key="3">
    <source>
        <dbReference type="ARBA" id="ARBA00022989"/>
    </source>
</evidence>
<comment type="similarity">
    <text evidence="6">Belongs to the dispatched family.</text>
</comment>
<feature type="domain" description="SSD" evidence="8">
    <location>
        <begin position="457"/>
        <end position="577"/>
    </location>
</feature>